<dbReference type="Proteomes" id="UP001243717">
    <property type="component" value="Unassembled WGS sequence"/>
</dbReference>
<evidence type="ECO:0000313" key="1">
    <source>
        <dbReference type="EMBL" id="MDQ8193954.1"/>
    </source>
</evidence>
<gene>
    <name evidence="1" type="ORF">QEH59_05935</name>
</gene>
<protein>
    <submittedName>
        <fullName evidence="1">Uncharacterized protein</fullName>
    </submittedName>
</protein>
<sequence>MQLFRTLTSSLSWFLVGAMLIGSAVCGEVPAFVKESLYSPNAAPVAEVVPTLAADVVLIDGGLKQGIRLGMVCRVTRGPLSIGELIIIESRSDRSAGLILELVEDSTIQAGDIARIKTLQNS</sequence>
<reference evidence="1 2" key="1">
    <citation type="submission" date="2023-04" db="EMBL/GenBank/DDBJ databases">
        <title>A novel bacteria isolated from coastal sediment.</title>
        <authorList>
            <person name="Liu X.-J."/>
            <person name="Du Z.-J."/>
        </authorList>
    </citation>
    <scope>NUCLEOTIDE SEQUENCE [LARGE SCALE GENOMIC DNA]</scope>
    <source>
        <strain evidence="1 2">SDUM461004</strain>
    </source>
</reference>
<keyword evidence="2" id="KW-1185">Reference proteome</keyword>
<dbReference type="RefSeq" id="WP_308984439.1">
    <property type="nucleotide sequence ID" value="NZ_JARXIC010000007.1"/>
</dbReference>
<comment type="caution">
    <text evidence="1">The sequence shown here is derived from an EMBL/GenBank/DDBJ whole genome shotgun (WGS) entry which is preliminary data.</text>
</comment>
<evidence type="ECO:0000313" key="2">
    <source>
        <dbReference type="Proteomes" id="UP001243717"/>
    </source>
</evidence>
<dbReference type="EMBL" id="JARXIC010000007">
    <property type="protein sequence ID" value="MDQ8193954.1"/>
    <property type="molecule type" value="Genomic_DNA"/>
</dbReference>
<name>A0ABU1AH75_9BACT</name>
<organism evidence="1 2">
    <name type="scientific">Thalassobacterium sedimentorum</name>
    <dbReference type="NCBI Taxonomy" id="3041258"/>
    <lineage>
        <taxon>Bacteria</taxon>
        <taxon>Pseudomonadati</taxon>
        <taxon>Verrucomicrobiota</taxon>
        <taxon>Opitutia</taxon>
        <taxon>Puniceicoccales</taxon>
        <taxon>Coraliomargaritaceae</taxon>
        <taxon>Thalassobacterium</taxon>
    </lineage>
</organism>
<accession>A0ABU1AH75</accession>
<proteinExistence type="predicted"/>